<dbReference type="PROSITE" id="PS51257">
    <property type="entry name" value="PROKAR_LIPOPROTEIN"/>
    <property type="match status" value="1"/>
</dbReference>
<dbReference type="EMBL" id="AP017312">
    <property type="protein sequence ID" value="BAU28054.1"/>
    <property type="molecule type" value="Genomic_DNA"/>
</dbReference>
<evidence type="ECO:0000313" key="2">
    <source>
        <dbReference type="Proteomes" id="UP000217696"/>
    </source>
</evidence>
<dbReference type="AlphaFoldDB" id="A0A0U5B8Z8"/>
<protein>
    <submittedName>
        <fullName evidence="1">Lumazine-binding domain protein</fullName>
    </submittedName>
</protein>
<dbReference type="KEGG" id="asoc:CB4_02228"/>
<dbReference type="OrthoDB" id="1778308at2"/>
<gene>
    <name evidence="1" type="ORF">CB4_02228</name>
</gene>
<organism evidence="1 2">
    <name type="scientific">Aneurinibacillus soli</name>
    <dbReference type="NCBI Taxonomy" id="1500254"/>
    <lineage>
        <taxon>Bacteria</taxon>
        <taxon>Bacillati</taxon>
        <taxon>Bacillota</taxon>
        <taxon>Bacilli</taxon>
        <taxon>Bacillales</taxon>
        <taxon>Paenibacillaceae</taxon>
        <taxon>Aneurinibacillus group</taxon>
        <taxon>Aneurinibacillus</taxon>
    </lineage>
</organism>
<sequence>MNLHKYLLVAIMLLGGLILATGCSSEKTATPVNNDSPDIIVKNFFDSLQKGELQQAASFLKKDDQDLRELSADPEGKKVAKPFLQQLTYETGSYDIKGDEATISVKITVPNMLKISGAAAKDIVSEAMSGKMNDDIQAERKALEKIEASIKDPSAPTVTTAQTIKLTKTESGWKISTMDTDFLKTFFGS</sequence>
<proteinExistence type="predicted"/>
<reference evidence="1 2" key="1">
    <citation type="submission" date="2015-12" db="EMBL/GenBank/DDBJ databases">
        <title>Genome sequence of Aneurinibacillus soli.</title>
        <authorList>
            <person name="Lee J.S."/>
            <person name="Lee K.C."/>
            <person name="Kim K.K."/>
            <person name="Lee B.W."/>
        </authorList>
    </citation>
    <scope>NUCLEOTIDE SEQUENCE [LARGE SCALE GENOMIC DNA]</scope>
    <source>
        <strain evidence="1 2">CB4</strain>
    </source>
</reference>
<dbReference type="RefSeq" id="WP_096465843.1">
    <property type="nucleotide sequence ID" value="NZ_AP017312.1"/>
</dbReference>
<keyword evidence="2" id="KW-1185">Reference proteome</keyword>
<dbReference type="Proteomes" id="UP000217696">
    <property type="component" value="Chromosome"/>
</dbReference>
<name>A0A0U5B8Z8_9BACL</name>
<evidence type="ECO:0000313" key="1">
    <source>
        <dbReference type="EMBL" id="BAU28054.1"/>
    </source>
</evidence>
<accession>A0A0U5B8Z8</accession>